<organism evidence="4 5">
    <name type="scientific">Deinococcus ruber</name>
    <dbReference type="NCBI Taxonomy" id="1848197"/>
    <lineage>
        <taxon>Bacteria</taxon>
        <taxon>Thermotogati</taxon>
        <taxon>Deinococcota</taxon>
        <taxon>Deinococci</taxon>
        <taxon>Deinococcales</taxon>
        <taxon>Deinococcaceae</taxon>
        <taxon>Deinococcus</taxon>
    </lineage>
</organism>
<dbReference type="Gene3D" id="3.10.580.10">
    <property type="entry name" value="CBS-domain"/>
    <property type="match status" value="2"/>
</dbReference>
<comment type="caution">
    <text evidence="4">The sequence shown here is derived from an EMBL/GenBank/DDBJ whole genome shotgun (WGS) entry which is preliminary data.</text>
</comment>
<evidence type="ECO:0000313" key="4">
    <source>
        <dbReference type="EMBL" id="GGR05900.1"/>
    </source>
</evidence>
<dbReference type="PANTHER" id="PTHR43080:SF2">
    <property type="entry name" value="CBS DOMAIN-CONTAINING PROTEIN"/>
    <property type="match status" value="1"/>
</dbReference>
<dbReference type="InterPro" id="IPR046342">
    <property type="entry name" value="CBS_dom_sf"/>
</dbReference>
<dbReference type="RefSeq" id="WP_189089604.1">
    <property type="nucleotide sequence ID" value="NZ_BMQL01000008.1"/>
</dbReference>
<dbReference type="InterPro" id="IPR051257">
    <property type="entry name" value="Diverse_CBS-Domain"/>
</dbReference>
<reference evidence="4" key="1">
    <citation type="journal article" date="2014" name="Int. J. Syst. Evol. Microbiol.">
        <title>Complete genome sequence of Corynebacterium casei LMG S-19264T (=DSM 44701T), isolated from a smear-ripened cheese.</title>
        <authorList>
            <consortium name="US DOE Joint Genome Institute (JGI-PGF)"/>
            <person name="Walter F."/>
            <person name="Albersmeier A."/>
            <person name="Kalinowski J."/>
            <person name="Ruckert C."/>
        </authorList>
    </citation>
    <scope>NUCLEOTIDE SEQUENCE</scope>
    <source>
        <strain evidence="4">JCM 31311</strain>
    </source>
</reference>
<dbReference type="InterPro" id="IPR000644">
    <property type="entry name" value="CBS_dom"/>
</dbReference>
<name>A0A918C6A9_9DEIO</name>
<dbReference type="SMART" id="SM00116">
    <property type="entry name" value="CBS"/>
    <property type="match status" value="4"/>
</dbReference>
<accession>A0A918C6A9</accession>
<dbReference type="PANTHER" id="PTHR43080">
    <property type="entry name" value="CBS DOMAIN-CONTAINING PROTEIN CBSX3, MITOCHONDRIAL"/>
    <property type="match status" value="1"/>
</dbReference>
<evidence type="ECO:0000256" key="1">
    <source>
        <dbReference type="ARBA" id="ARBA00023122"/>
    </source>
</evidence>
<feature type="domain" description="CBS" evidence="3">
    <location>
        <begin position="145"/>
        <end position="204"/>
    </location>
</feature>
<gene>
    <name evidence="4" type="ORF">GCM10008957_18320</name>
</gene>
<dbReference type="AlphaFoldDB" id="A0A918C6A9"/>
<evidence type="ECO:0000256" key="2">
    <source>
        <dbReference type="PROSITE-ProRule" id="PRU00703"/>
    </source>
</evidence>
<keyword evidence="5" id="KW-1185">Reference proteome</keyword>
<evidence type="ECO:0000313" key="5">
    <source>
        <dbReference type="Proteomes" id="UP000603865"/>
    </source>
</evidence>
<proteinExistence type="predicted"/>
<feature type="domain" description="CBS" evidence="3">
    <location>
        <begin position="221"/>
        <end position="277"/>
    </location>
</feature>
<dbReference type="PROSITE" id="PS51371">
    <property type="entry name" value="CBS"/>
    <property type="match status" value="3"/>
</dbReference>
<dbReference type="Proteomes" id="UP000603865">
    <property type="component" value="Unassembled WGS sequence"/>
</dbReference>
<reference evidence="4" key="2">
    <citation type="submission" date="2020-09" db="EMBL/GenBank/DDBJ databases">
        <authorList>
            <person name="Sun Q."/>
            <person name="Ohkuma M."/>
        </authorList>
    </citation>
    <scope>NUCLEOTIDE SEQUENCE</scope>
    <source>
        <strain evidence="4">JCM 31311</strain>
    </source>
</reference>
<protein>
    <recommendedName>
        <fullName evidence="3">CBS domain-containing protein</fullName>
    </recommendedName>
</protein>
<dbReference type="EMBL" id="BMQL01000008">
    <property type="protein sequence ID" value="GGR05900.1"/>
    <property type="molecule type" value="Genomic_DNA"/>
</dbReference>
<dbReference type="Pfam" id="PF00571">
    <property type="entry name" value="CBS"/>
    <property type="match status" value="4"/>
</dbReference>
<sequence length="280" mass="30363">MLVRDAMHGITVTIQSHQSLPDAVVMMETLKVKRLPVMLNTTLVGLLSDGDIKRHLPALHDGLTPWDFTYRAGTVKVSEAMCRTVISTTSDTRLETAIELMLERRVGGLPVLGDGELVGMLTLTDVLRAALTAPRDMWANVREHMTQQVIAVTADSPASEAAATLRITRLRVLPVTERGQLVGVIHQTDIEAAVERQVAAHGDTLLSDQFFLKNVSARDLMRPPADLVTASMPMRDAVTKMFSSDVHGLPVVSDSGKLLGVVTVSDVLKTLLGQQAAHHT</sequence>
<feature type="domain" description="CBS" evidence="3">
    <location>
        <begin position="81"/>
        <end position="137"/>
    </location>
</feature>
<evidence type="ECO:0000259" key="3">
    <source>
        <dbReference type="PROSITE" id="PS51371"/>
    </source>
</evidence>
<keyword evidence="1 2" id="KW-0129">CBS domain</keyword>
<dbReference type="SUPFAM" id="SSF54631">
    <property type="entry name" value="CBS-domain pair"/>
    <property type="match status" value="3"/>
</dbReference>